<organism evidence="2 3">
    <name type="scientific">Biomphalaria pfeifferi</name>
    <name type="common">Bloodfluke planorb</name>
    <name type="synonym">Freshwater snail</name>
    <dbReference type="NCBI Taxonomy" id="112525"/>
    <lineage>
        <taxon>Eukaryota</taxon>
        <taxon>Metazoa</taxon>
        <taxon>Spiralia</taxon>
        <taxon>Lophotrochozoa</taxon>
        <taxon>Mollusca</taxon>
        <taxon>Gastropoda</taxon>
        <taxon>Heterobranchia</taxon>
        <taxon>Euthyneura</taxon>
        <taxon>Panpulmonata</taxon>
        <taxon>Hygrophila</taxon>
        <taxon>Lymnaeoidea</taxon>
        <taxon>Planorbidae</taxon>
        <taxon>Biomphalaria</taxon>
    </lineage>
</organism>
<sequence>LIFTLCLVAAFIGIVILLVILIGTLEFISPSNQAFIIFFTGILPLVIKLVYYSGSNDRELFFDTEKFNEKTQCCNDQLQEDLNDHRDLSTEETTLLINDQHSIPTVYHAVM</sequence>
<evidence type="ECO:0000256" key="1">
    <source>
        <dbReference type="SAM" id="Phobius"/>
    </source>
</evidence>
<keyword evidence="3" id="KW-1185">Reference proteome</keyword>
<accession>A0AAD8FG94</accession>
<evidence type="ECO:0000313" key="2">
    <source>
        <dbReference type="EMBL" id="KAK0063917.1"/>
    </source>
</evidence>
<dbReference type="EMBL" id="JASAOG010000019">
    <property type="protein sequence ID" value="KAK0063917.1"/>
    <property type="molecule type" value="Genomic_DNA"/>
</dbReference>
<feature type="transmembrane region" description="Helical" evidence="1">
    <location>
        <begin position="34"/>
        <end position="52"/>
    </location>
</feature>
<feature type="transmembrane region" description="Helical" evidence="1">
    <location>
        <begin position="7"/>
        <end position="28"/>
    </location>
</feature>
<protein>
    <submittedName>
        <fullName evidence="2">Uncharacterized protein</fullName>
    </submittedName>
</protein>
<reference evidence="2" key="2">
    <citation type="submission" date="2023-04" db="EMBL/GenBank/DDBJ databases">
        <authorList>
            <person name="Bu L."/>
            <person name="Lu L."/>
            <person name="Laidemitt M.R."/>
            <person name="Zhang S.M."/>
            <person name="Mutuku M."/>
            <person name="Mkoji G."/>
            <person name="Steinauer M."/>
            <person name="Loker E.S."/>
        </authorList>
    </citation>
    <scope>NUCLEOTIDE SEQUENCE</scope>
    <source>
        <strain evidence="2">KasaAsao</strain>
        <tissue evidence="2">Whole Snail</tissue>
    </source>
</reference>
<keyword evidence="1" id="KW-1133">Transmembrane helix</keyword>
<keyword evidence="1" id="KW-0472">Membrane</keyword>
<keyword evidence="1" id="KW-0812">Transmembrane</keyword>
<dbReference type="AlphaFoldDB" id="A0AAD8FG94"/>
<name>A0AAD8FG94_BIOPF</name>
<comment type="caution">
    <text evidence="2">The sequence shown here is derived from an EMBL/GenBank/DDBJ whole genome shotgun (WGS) entry which is preliminary data.</text>
</comment>
<dbReference type="Proteomes" id="UP001233172">
    <property type="component" value="Unassembled WGS sequence"/>
</dbReference>
<gene>
    <name evidence="2" type="ORF">Bpfe_006602</name>
</gene>
<proteinExistence type="predicted"/>
<feature type="non-terminal residue" evidence="2">
    <location>
        <position position="111"/>
    </location>
</feature>
<reference evidence="2" key="1">
    <citation type="journal article" date="2023" name="PLoS Negl. Trop. Dis.">
        <title>A genome sequence for Biomphalaria pfeifferi, the major vector snail for the human-infecting parasite Schistosoma mansoni.</title>
        <authorList>
            <person name="Bu L."/>
            <person name="Lu L."/>
            <person name="Laidemitt M.R."/>
            <person name="Zhang S.M."/>
            <person name="Mutuku M."/>
            <person name="Mkoji G."/>
            <person name="Steinauer M."/>
            <person name="Loker E.S."/>
        </authorList>
    </citation>
    <scope>NUCLEOTIDE SEQUENCE</scope>
    <source>
        <strain evidence="2">KasaAsao</strain>
    </source>
</reference>
<evidence type="ECO:0000313" key="3">
    <source>
        <dbReference type="Proteomes" id="UP001233172"/>
    </source>
</evidence>